<dbReference type="Proteomes" id="UP000189337">
    <property type="component" value="Unassembled WGS sequence"/>
</dbReference>
<reference evidence="1 2" key="1">
    <citation type="submission" date="2017-01" db="EMBL/GenBank/DDBJ databases">
        <title>Comparative genomic analysis of Brazilian Leptospira santarosai.</title>
        <authorList>
            <person name="Moreno L.Z."/>
            <person name="Miraglia F."/>
            <person name="Kremer F.S."/>
            <person name="Eslabao M.R."/>
            <person name="Lilenbaum W."/>
            <person name="Dellagostin O.A."/>
            <person name="Moreno A.M."/>
        </authorList>
    </citation>
    <scope>NUCLEOTIDE SEQUENCE [LARGE SCALE GENOMIC DNA]</scope>
    <source>
        <strain evidence="1 2">M52/8-19</strain>
    </source>
</reference>
<dbReference type="EMBL" id="MTSU01000002">
    <property type="protein sequence ID" value="ONF94192.1"/>
    <property type="molecule type" value="Genomic_DNA"/>
</dbReference>
<protein>
    <recommendedName>
        <fullName evidence="3">Lipoprotein</fullName>
    </recommendedName>
</protein>
<proteinExistence type="predicted"/>
<organism evidence="1 2">
    <name type="scientific">Leptospira santarosai</name>
    <dbReference type="NCBI Taxonomy" id="28183"/>
    <lineage>
        <taxon>Bacteria</taxon>
        <taxon>Pseudomonadati</taxon>
        <taxon>Spirochaetota</taxon>
        <taxon>Spirochaetia</taxon>
        <taxon>Leptospirales</taxon>
        <taxon>Leptospiraceae</taxon>
        <taxon>Leptospira</taxon>
    </lineage>
</organism>
<comment type="caution">
    <text evidence="1">The sequence shown here is derived from an EMBL/GenBank/DDBJ whole genome shotgun (WGS) entry which is preliminary data.</text>
</comment>
<evidence type="ECO:0008006" key="3">
    <source>
        <dbReference type="Google" id="ProtNLM"/>
    </source>
</evidence>
<evidence type="ECO:0000313" key="2">
    <source>
        <dbReference type="Proteomes" id="UP000189337"/>
    </source>
</evidence>
<gene>
    <name evidence="1" type="ORF">BWD14_02565</name>
</gene>
<sequence length="67" mass="7779">MAAQSPFLKKIQVNAALISFCLIFRHFSFFKIEKILNKSFKNRQILSKLKSNLLKIPQTSFTGNRSF</sequence>
<name>A0AB73NFJ8_9LEPT</name>
<accession>A0AB73NFJ8</accession>
<dbReference type="AlphaFoldDB" id="A0AB73NFJ8"/>
<evidence type="ECO:0000313" key="1">
    <source>
        <dbReference type="EMBL" id="ONF94192.1"/>
    </source>
</evidence>